<comment type="caution">
    <text evidence="1">The sequence shown here is derived from an EMBL/GenBank/DDBJ whole genome shotgun (WGS) entry which is preliminary data.</text>
</comment>
<protein>
    <submittedName>
        <fullName evidence="1">22421_t:CDS:1</fullName>
    </submittedName>
</protein>
<name>A0A9N9JVW8_9GLOM</name>
<accession>A0A9N9JVW8</accession>
<dbReference type="Proteomes" id="UP000789405">
    <property type="component" value="Unassembled WGS sequence"/>
</dbReference>
<dbReference type="EMBL" id="CAJVPY010029472">
    <property type="protein sequence ID" value="CAG8794225.1"/>
    <property type="molecule type" value="Genomic_DNA"/>
</dbReference>
<dbReference type="InterPro" id="IPR029005">
    <property type="entry name" value="LIM-bd/SEUSS"/>
</dbReference>
<dbReference type="OrthoDB" id="5600002at2759"/>
<dbReference type="Pfam" id="PF01803">
    <property type="entry name" value="LIM_bind"/>
    <property type="match status" value="1"/>
</dbReference>
<dbReference type="AlphaFoldDB" id="A0A9N9JVW8"/>
<evidence type="ECO:0000313" key="2">
    <source>
        <dbReference type="Proteomes" id="UP000789405"/>
    </source>
</evidence>
<reference evidence="1" key="1">
    <citation type="submission" date="2021-06" db="EMBL/GenBank/DDBJ databases">
        <authorList>
            <person name="Kallberg Y."/>
            <person name="Tangrot J."/>
            <person name="Rosling A."/>
        </authorList>
    </citation>
    <scope>NUCLEOTIDE SEQUENCE</scope>
    <source>
        <strain evidence="1">MA453B</strain>
    </source>
</reference>
<keyword evidence="2" id="KW-1185">Reference proteome</keyword>
<organism evidence="1 2">
    <name type="scientific">Dentiscutata erythropus</name>
    <dbReference type="NCBI Taxonomy" id="1348616"/>
    <lineage>
        <taxon>Eukaryota</taxon>
        <taxon>Fungi</taxon>
        <taxon>Fungi incertae sedis</taxon>
        <taxon>Mucoromycota</taxon>
        <taxon>Glomeromycotina</taxon>
        <taxon>Glomeromycetes</taxon>
        <taxon>Diversisporales</taxon>
        <taxon>Gigasporaceae</taxon>
        <taxon>Dentiscutata</taxon>
    </lineage>
</organism>
<feature type="non-terminal residue" evidence="1">
    <location>
        <position position="1"/>
    </location>
</feature>
<evidence type="ECO:0000313" key="1">
    <source>
        <dbReference type="EMBL" id="CAG8794225.1"/>
    </source>
</evidence>
<feature type="non-terminal residue" evidence="1">
    <location>
        <position position="239"/>
    </location>
</feature>
<proteinExistence type="predicted"/>
<gene>
    <name evidence="1" type="ORF">DERYTH_LOCUS22025</name>
</gene>
<sequence>SIECPSASIMYLYENGMQVITTGHLTVYFNNFLKFTSFIFITTNYTANLPVHHQNLLSEYGILFKTLRYMEIEEGFNLMQNIMFDTVNYRHLGPLYTYDIDLSNEAKSERPNAFLNECDFQSNIINESPYWTVFWDIYSANLNHSGTVDIHSYVDQDQQSLDQQQRRLLNGDFRNYMKNNGIATSVNVSSCSDITPLPDIDFPIQAPNGFLYKWWTVFWDLYSASLNRPGTLEAKRYVK</sequence>